<proteinExistence type="predicted"/>
<protein>
    <submittedName>
        <fullName evidence="1">Uncharacterized protein</fullName>
    </submittedName>
</protein>
<gene>
    <name evidence="1" type="ORF">CALMAC_LOCUS17677</name>
</gene>
<name>A0A653DHV9_CALMS</name>
<evidence type="ECO:0000313" key="1">
    <source>
        <dbReference type="EMBL" id="VEN59780.1"/>
    </source>
</evidence>
<accession>A0A653DHV9</accession>
<dbReference type="Proteomes" id="UP000410492">
    <property type="component" value="Unassembled WGS sequence"/>
</dbReference>
<organism evidence="1 2">
    <name type="scientific">Callosobruchus maculatus</name>
    <name type="common">Southern cowpea weevil</name>
    <name type="synonym">Pulse bruchid</name>
    <dbReference type="NCBI Taxonomy" id="64391"/>
    <lineage>
        <taxon>Eukaryota</taxon>
        <taxon>Metazoa</taxon>
        <taxon>Ecdysozoa</taxon>
        <taxon>Arthropoda</taxon>
        <taxon>Hexapoda</taxon>
        <taxon>Insecta</taxon>
        <taxon>Pterygota</taxon>
        <taxon>Neoptera</taxon>
        <taxon>Endopterygota</taxon>
        <taxon>Coleoptera</taxon>
        <taxon>Polyphaga</taxon>
        <taxon>Cucujiformia</taxon>
        <taxon>Chrysomeloidea</taxon>
        <taxon>Chrysomelidae</taxon>
        <taxon>Bruchinae</taxon>
        <taxon>Bruchini</taxon>
        <taxon>Callosobruchus</taxon>
    </lineage>
</organism>
<dbReference type="AlphaFoldDB" id="A0A653DHV9"/>
<dbReference type="OrthoDB" id="10504197at2759"/>
<keyword evidence="2" id="KW-1185">Reference proteome</keyword>
<reference evidence="1 2" key="1">
    <citation type="submission" date="2019-01" db="EMBL/GenBank/DDBJ databases">
        <authorList>
            <person name="Sayadi A."/>
        </authorList>
    </citation>
    <scope>NUCLEOTIDE SEQUENCE [LARGE SCALE GENOMIC DNA]</scope>
</reference>
<evidence type="ECO:0000313" key="2">
    <source>
        <dbReference type="Proteomes" id="UP000410492"/>
    </source>
</evidence>
<dbReference type="EMBL" id="CAACVG010012164">
    <property type="protein sequence ID" value="VEN59780.1"/>
    <property type="molecule type" value="Genomic_DNA"/>
</dbReference>
<sequence length="141" mass="15084">MPAVILPRFRKFVLFHFGLQEDLVSPPCKNKTFHLTFEAQPFCLTINKIALAATSRVLETRAVSEVVPAVSATSAMEEPPKGEAMVAATATMPTRVIMEAAGASGAMAITTVMVTKALRKSNGAPRVSDRIPSISMCPIQP</sequence>